<dbReference type="InterPro" id="IPR006501">
    <property type="entry name" value="Pectinesterase_inhib_dom"/>
</dbReference>
<dbReference type="Pfam" id="PF04043">
    <property type="entry name" value="PMEI"/>
    <property type="match status" value="1"/>
</dbReference>
<reference evidence="3 4" key="1">
    <citation type="submission" date="2019-09" db="EMBL/GenBank/DDBJ databases">
        <authorList>
            <person name="Ou C."/>
        </authorList>
    </citation>
    <scope>NUCLEOTIDE SEQUENCE [LARGE SCALE GENOMIC DNA]</scope>
    <source>
        <strain evidence="3">S2</strain>
        <tissue evidence="3">Leaf</tissue>
    </source>
</reference>
<keyword evidence="4" id="KW-1185">Reference proteome</keyword>
<dbReference type="EMBL" id="SMOL01000487">
    <property type="protein sequence ID" value="KAB2611050.1"/>
    <property type="molecule type" value="Genomic_DNA"/>
</dbReference>
<dbReference type="Proteomes" id="UP000327157">
    <property type="component" value="Chromosome 17"/>
</dbReference>
<evidence type="ECO:0000313" key="4">
    <source>
        <dbReference type="Proteomes" id="UP000327157"/>
    </source>
</evidence>
<dbReference type="InterPro" id="IPR035513">
    <property type="entry name" value="Invertase/methylesterase_inhib"/>
</dbReference>
<organism evidence="3 4">
    <name type="scientific">Pyrus ussuriensis x Pyrus communis</name>
    <dbReference type="NCBI Taxonomy" id="2448454"/>
    <lineage>
        <taxon>Eukaryota</taxon>
        <taxon>Viridiplantae</taxon>
        <taxon>Streptophyta</taxon>
        <taxon>Embryophyta</taxon>
        <taxon>Tracheophyta</taxon>
        <taxon>Spermatophyta</taxon>
        <taxon>Magnoliopsida</taxon>
        <taxon>eudicotyledons</taxon>
        <taxon>Gunneridae</taxon>
        <taxon>Pentapetalae</taxon>
        <taxon>rosids</taxon>
        <taxon>fabids</taxon>
        <taxon>Rosales</taxon>
        <taxon>Rosaceae</taxon>
        <taxon>Amygdaloideae</taxon>
        <taxon>Maleae</taxon>
        <taxon>Pyrus</taxon>
    </lineage>
</organism>
<accession>A0A5N5GBZ8</accession>
<reference evidence="3 4" key="3">
    <citation type="submission" date="2019-11" db="EMBL/GenBank/DDBJ databases">
        <title>A de novo genome assembly of a pear dwarfing rootstock.</title>
        <authorList>
            <person name="Wang F."/>
            <person name="Wang J."/>
            <person name="Li S."/>
            <person name="Zhang Y."/>
            <person name="Fang M."/>
            <person name="Ma L."/>
            <person name="Zhao Y."/>
            <person name="Jiang S."/>
        </authorList>
    </citation>
    <scope>NUCLEOTIDE SEQUENCE [LARGE SCALE GENOMIC DNA]</scope>
    <source>
        <strain evidence="3">S2</strain>
        <tissue evidence="3">Leaf</tissue>
    </source>
</reference>
<evidence type="ECO:0000256" key="1">
    <source>
        <dbReference type="SAM" id="MobiDB-lite"/>
    </source>
</evidence>
<name>A0A5N5GBZ8_9ROSA</name>
<dbReference type="AlphaFoldDB" id="A0A5N5GBZ8"/>
<protein>
    <submittedName>
        <fullName evidence="3">21 kDa protein</fullName>
    </submittedName>
</protein>
<dbReference type="Gene3D" id="1.20.140.40">
    <property type="entry name" value="Invertase/pectin methylesterase inhibitor family protein"/>
    <property type="match status" value="1"/>
</dbReference>
<dbReference type="SUPFAM" id="SSF101148">
    <property type="entry name" value="Plant invertase/pectin methylesterase inhibitor"/>
    <property type="match status" value="1"/>
</dbReference>
<sequence length="84" mass="9156">MSPRHLLQNLPPHTLRLHGPRQDPSDLAQATVNVSLARACRISGFLAQLSANFQGTKMQRSAIGDCVDLMLSSVDELSKTLSEL</sequence>
<dbReference type="GO" id="GO:0004857">
    <property type="term" value="F:enzyme inhibitor activity"/>
    <property type="evidence" value="ECO:0007669"/>
    <property type="project" value="InterPro"/>
</dbReference>
<reference evidence="4" key="2">
    <citation type="submission" date="2019-10" db="EMBL/GenBank/DDBJ databases">
        <title>A de novo genome assembly of a pear dwarfing rootstock.</title>
        <authorList>
            <person name="Wang F."/>
            <person name="Wang J."/>
            <person name="Li S."/>
            <person name="Zhang Y."/>
            <person name="Fang M."/>
            <person name="Ma L."/>
            <person name="Zhao Y."/>
            <person name="Jiang S."/>
        </authorList>
    </citation>
    <scope>NUCLEOTIDE SEQUENCE [LARGE SCALE GENOMIC DNA]</scope>
</reference>
<gene>
    <name evidence="3" type="ORF">D8674_019082</name>
</gene>
<comment type="caution">
    <text evidence="3">The sequence shown here is derived from an EMBL/GenBank/DDBJ whole genome shotgun (WGS) entry which is preliminary data.</text>
</comment>
<feature type="domain" description="Pectinesterase inhibitor" evidence="2">
    <location>
        <begin position="20"/>
        <end position="84"/>
    </location>
</feature>
<proteinExistence type="predicted"/>
<feature type="region of interest" description="Disordered" evidence="1">
    <location>
        <begin position="1"/>
        <end position="22"/>
    </location>
</feature>
<dbReference type="OrthoDB" id="1430376at2759"/>
<evidence type="ECO:0000259" key="2">
    <source>
        <dbReference type="Pfam" id="PF04043"/>
    </source>
</evidence>
<evidence type="ECO:0000313" key="3">
    <source>
        <dbReference type="EMBL" id="KAB2611050.1"/>
    </source>
</evidence>